<keyword evidence="5 6" id="KW-0408">Iron</keyword>
<name>A0AAN2C9P7_UNVUL</name>
<evidence type="ECO:0000256" key="5">
    <source>
        <dbReference type="ARBA" id="ARBA00023004"/>
    </source>
</evidence>
<dbReference type="SUPFAM" id="SSF46626">
    <property type="entry name" value="Cytochrome c"/>
    <property type="match status" value="1"/>
</dbReference>
<feature type="signal peptide" evidence="8">
    <location>
        <begin position="1"/>
        <end position="21"/>
    </location>
</feature>
<evidence type="ECO:0000256" key="2">
    <source>
        <dbReference type="ARBA" id="ARBA00022617"/>
    </source>
</evidence>
<dbReference type="GO" id="GO:0009055">
    <property type="term" value="F:electron transfer activity"/>
    <property type="evidence" value="ECO:0007669"/>
    <property type="project" value="InterPro"/>
</dbReference>
<keyword evidence="3 6" id="KW-0479">Metal-binding</keyword>
<dbReference type="Gene3D" id="1.10.760.10">
    <property type="entry name" value="Cytochrome c-like domain"/>
    <property type="match status" value="1"/>
</dbReference>
<evidence type="ECO:0000256" key="6">
    <source>
        <dbReference type="PROSITE-ProRule" id="PRU00433"/>
    </source>
</evidence>
<dbReference type="AlphaFoldDB" id="A0AAN2C9P7"/>
<dbReference type="KEGG" id="vab:WPS_15270"/>
<sequence length="135" mass="13794">MQLKSFTVLASVAMCSFLAVGCSKGSDQSSQSTTTTTTSTTAPASQSGSNASSASAATGDAGHGKTIFTANCAQCHGASGIEGGVGPSLKDEKSRKNYEQAVAWIKNPKPPMPKLYPSPLSEKDVDDVAAYVESL</sequence>
<dbReference type="InterPro" id="IPR051811">
    <property type="entry name" value="Cytochrome_c550/c551-like"/>
</dbReference>
<keyword evidence="1" id="KW-0813">Transport</keyword>
<dbReference type="RefSeq" id="WP_317997226.1">
    <property type="nucleotide sequence ID" value="NZ_AP025523.1"/>
</dbReference>
<reference evidence="10 11" key="1">
    <citation type="journal article" date="2022" name="ISME Commun">
        <title>Vulcanimicrobium alpinus gen. nov. sp. nov., the first cultivated representative of the candidate phylum 'Eremiobacterota', is a metabolically versatile aerobic anoxygenic phototroph.</title>
        <authorList>
            <person name="Yabe S."/>
            <person name="Muto K."/>
            <person name="Abe K."/>
            <person name="Yokota A."/>
            <person name="Staudigel H."/>
            <person name="Tebo B.M."/>
        </authorList>
    </citation>
    <scope>NUCLEOTIDE SEQUENCE [LARGE SCALE GENOMIC DNA]</scope>
    <source>
        <strain evidence="10 11">WC8-2</strain>
    </source>
</reference>
<keyword evidence="4" id="KW-0249">Electron transport</keyword>
<evidence type="ECO:0000313" key="11">
    <source>
        <dbReference type="Proteomes" id="UP001317532"/>
    </source>
</evidence>
<dbReference type="InterPro" id="IPR009056">
    <property type="entry name" value="Cyt_c-like_dom"/>
</dbReference>
<protein>
    <recommendedName>
        <fullName evidence="9">Cytochrome c domain-containing protein</fullName>
    </recommendedName>
</protein>
<organism evidence="10 11">
    <name type="scientific">Vulcanimicrobium alpinum</name>
    <dbReference type="NCBI Taxonomy" id="3016050"/>
    <lineage>
        <taxon>Bacteria</taxon>
        <taxon>Bacillati</taxon>
        <taxon>Vulcanimicrobiota</taxon>
        <taxon>Vulcanimicrobiia</taxon>
        <taxon>Vulcanimicrobiales</taxon>
        <taxon>Vulcanimicrobiaceae</taxon>
        <taxon>Vulcanimicrobium</taxon>
    </lineage>
</organism>
<feature type="compositionally biased region" description="Low complexity" evidence="7">
    <location>
        <begin position="25"/>
        <end position="60"/>
    </location>
</feature>
<feature type="region of interest" description="Disordered" evidence="7">
    <location>
        <begin position="24"/>
        <end position="61"/>
    </location>
</feature>
<dbReference type="Proteomes" id="UP001317532">
    <property type="component" value="Chromosome"/>
</dbReference>
<keyword evidence="8" id="KW-0732">Signal</keyword>
<evidence type="ECO:0000256" key="7">
    <source>
        <dbReference type="SAM" id="MobiDB-lite"/>
    </source>
</evidence>
<evidence type="ECO:0000256" key="8">
    <source>
        <dbReference type="SAM" id="SignalP"/>
    </source>
</evidence>
<keyword evidence="2 6" id="KW-0349">Heme</keyword>
<dbReference type="InterPro" id="IPR036909">
    <property type="entry name" value="Cyt_c-like_dom_sf"/>
</dbReference>
<dbReference type="PROSITE" id="PS51007">
    <property type="entry name" value="CYTC"/>
    <property type="match status" value="1"/>
</dbReference>
<dbReference type="PROSITE" id="PS51257">
    <property type="entry name" value="PROKAR_LIPOPROTEIN"/>
    <property type="match status" value="1"/>
</dbReference>
<dbReference type="EMBL" id="AP025523">
    <property type="protein sequence ID" value="BDE06251.1"/>
    <property type="molecule type" value="Genomic_DNA"/>
</dbReference>
<evidence type="ECO:0000256" key="4">
    <source>
        <dbReference type="ARBA" id="ARBA00022982"/>
    </source>
</evidence>
<evidence type="ECO:0000259" key="9">
    <source>
        <dbReference type="PROSITE" id="PS51007"/>
    </source>
</evidence>
<dbReference type="PANTHER" id="PTHR37823:SF1">
    <property type="entry name" value="CYTOCHROME C-553-LIKE"/>
    <property type="match status" value="1"/>
</dbReference>
<feature type="domain" description="Cytochrome c" evidence="9">
    <location>
        <begin position="59"/>
        <end position="135"/>
    </location>
</feature>
<evidence type="ECO:0000313" key="10">
    <source>
        <dbReference type="EMBL" id="BDE06251.1"/>
    </source>
</evidence>
<dbReference type="GO" id="GO:0046872">
    <property type="term" value="F:metal ion binding"/>
    <property type="evidence" value="ECO:0007669"/>
    <property type="project" value="UniProtKB-KW"/>
</dbReference>
<evidence type="ECO:0000256" key="1">
    <source>
        <dbReference type="ARBA" id="ARBA00022448"/>
    </source>
</evidence>
<dbReference type="PANTHER" id="PTHR37823">
    <property type="entry name" value="CYTOCHROME C-553-LIKE"/>
    <property type="match status" value="1"/>
</dbReference>
<gene>
    <name evidence="10" type="ORF">WPS_15270</name>
</gene>
<feature type="chain" id="PRO_5042881999" description="Cytochrome c domain-containing protein" evidence="8">
    <location>
        <begin position="22"/>
        <end position="135"/>
    </location>
</feature>
<proteinExistence type="predicted"/>
<dbReference type="GO" id="GO:0020037">
    <property type="term" value="F:heme binding"/>
    <property type="evidence" value="ECO:0007669"/>
    <property type="project" value="InterPro"/>
</dbReference>
<keyword evidence="11" id="KW-1185">Reference proteome</keyword>
<dbReference type="Pfam" id="PF13442">
    <property type="entry name" value="Cytochrome_CBB3"/>
    <property type="match status" value="1"/>
</dbReference>
<accession>A0AAN2C9P7</accession>
<evidence type="ECO:0000256" key="3">
    <source>
        <dbReference type="ARBA" id="ARBA00022723"/>
    </source>
</evidence>